<gene>
    <name evidence="1" type="ORF">CWATWH0003_2878</name>
</gene>
<comment type="caution">
    <text evidence="1">The sequence shown here is derived from an EMBL/GenBank/DDBJ whole genome shotgun (WGS) entry which is preliminary data.</text>
</comment>
<organism evidence="1 2">
    <name type="scientific">Crocosphaera watsonii WH 0003</name>
    <dbReference type="NCBI Taxonomy" id="423471"/>
    <lineage>
        <taxon>Bacteria</taxon>
        <taxon>Bacillati</taxon>
        <taxon>Cyanobacteriota</taxon>
        <taxon>Cyanophyceae</taxon>
        <taxon>Oscillatoriophycideae</taxon>
        <taxon>Chroococcales</taxon>
        <taxon>Aphanothecaceae</taxon>
        <taxon>Crocosphaera</taxon>
    </lineage>
</organism>
<evidence type="ECO:0000313" key="1">
    <source>
        <dbReference type="EMBL" id="EHJ12429.1"/>
    </source>
</evidence>
<name>G5J5X5_CROWT</name>
<dbReference type="GeneID" id="88769787"/>
<reference evidence="1 2" key="1">
    <citation type="journal article" date="2011" name="Front. Microbiol.">
        <title>Two Strains of Crocosphaera watsonii with Highly Conserved Genomes are Distinguished by Strain-Specific Features.</title>
        <authorList>
            <person name="Bench S.R."/>
            <person name="Ilikchyan I.N."/>
            <person name="Tripp H.J."/>
            <person name="Zehr J.P."/>
        </authorList>
    </citation>
    <scope>NUCLEOTIDE SEQUENCE [LARGE SCALE GENOMIC DNA]</scope>
    <source>
        <strain evidence="1 2">WH 0003</strain>
    </source>
</reference>
<evidence type="ECO:0000313" key="2">
    <source>
        <dbReference type="Proteomes" id="UP000003477"/>
    </source>
</evidence>
<dbReference type="Proteomes" id="UP000003477">
    <property type="component" value="Unassembled WGS sequence"/>
</dbReference>
<dbReference type="PATRIC" id="fig|423471.3.peg.2704"/>
<evidence type="ECO:0008006" key="3">
    <source>
        <dbReference type="Google" id="ProtNLM"/>
    </source>
</evidence>
<protein>
    <recommendedName>
        <fullName evidence="3">Gingipain domain-containing protein</fullName>
    </recommendedName>
</protein>
<accession>G5J5X5</accession>
<proteinExistence type="predicted"/>
<dbReference type="EMBL" id="AESD01000431">
    <property type="protein sequence ID" value="EHJ12429.1"/>
    <property type="molecule type" value="Genomic_DNA"/>
</dbReference>
<dbReference type="RefSeq" id="WP_007311027.1">
    <property type="nucleotide sequence ID" value="NZ_AESD01000431.1"/>
</dbReference>
<dbReference type="AlphaFoldDB" id="G5J5X5"/>
<sequence length="1041" mass="116014">MPIRKVPGTDLKYFLLAVDAEGKERDDGPDGLITQRILKELSSEPITDVFFISHGWMGDVPTAQSQYDRWITAMADNKADIEHIKQKRPGFKPLLIGFHWPSLPWGNENLDDTDDTDDTLVSFDISENSSSNNDNLIEQYAQEVSDTESTREALRTILGFVDDTNNNNLPESLPPQLLEAYQTLIQEASRTNEEENAENWYENEPLNLDPESIYQASLIEENEENQDISFGIGDSIVSNLRDKFLQVPRYISFWKMKNLARKIGQTSCFDLLKKLQNKTSEQVGFHLIGHSFGTIVVSAMVAGTENNNKLVRPVNSLTLIQGAVSMWSYCESVPKRKNLSGYFYPLIADKKVAGPIVTTQSQYDRAVKTAYPIAGKIGLTILGEDIDFAVNSVDYPEIGGIGTYGIQGEGLDIINQPMLKVEKAYDFQPGKIYNLDGDKFIQDGRKDAHSAIAKPEVAHAVWSAAFGIFLSSRKSSSTTPTSTTINTEQLFFNGINGATGEFLLPPLTPEQVSKIAQGEEFDPAHLSELQNKDRQVQGLDANFAPMEGIDPKNLAETGWGVIFPHDIDPAILEALKELLEHRQQQATQNHEHYYQEYRGVKGYRPGETKSKFLARHGVGPGPADPDKMPYYLLIVGDPETIPYSFQYQLDVQYAVGRIHFETPQEYAQYARSVVEAETGKLSLSRQACFFGVRNNADKATQLSAEQLIKPLGEWMVKDQPQWAVETILEDEATKARLGELLGGKKTPGMLFTASHGMAFPNGDPRQLSHQGALLCQDWPGPRNWRKAIPEDFYFSADDVAQDARLLGLIAFHFACYGAGTPQLDDFSHRYRDKRSRAAIAPHAFVAPLPQRLLSHPQGGALAVIGHVERAWDCSFVWQSAGRQLAVFQSSLKRLLEGHPVGSALEYFDERYAELSSDLSAELEEIKYGAEVDDLSLASMWTANNDARSYAIIGDPAVRLMVGKEDGERPVIETIRLQTTPVEQPSTTSDENTPLKQTQVNLIQSLEAFLEEVKQTPEDEASKLQTITLFANSLLEAMKNQS</sequence>